<accession>A0ABT2R770</accession>
<dbReference type="EMBL" id="JAMHKS010000063">
    <property type="protein sequence ID" value="MCU6676724.1"/>
    <property type="molecule type" value="Genomic_DNA"/>
</dbReference>
<reference evidence="1" key="1">
    <citation type="submission" date="2022-05" db="EMBL/GenBank/DDBJ databases">
        <title>Description of a novel species of Leclercia; Leclercia tamurae and the Proposal for a Novel Genus Silvania gen. nov. Containing Two Novel Species Silvania hatchlandensis sp. nov. and Silvania confinis sp. nov. Isolated from the Rhizosphere of Oak.</title>
        <authorList>
            <person name="Maddock D.W."/>
            <person name="Brady C.L."/>
            <person name="Denman S."/>
            <person name="Arnold D."/>
        </authorList>
    </citation>
    <scope>NUCLEOTIDE SEQUENCE</scope>
    <source>
        <strain evidence="1">H6S3</strain>
    </source>
</reference>
<keyword evidence="2" id="KW-1185">Reference proteome</keyword>
<evidence type="ECO:0000313" key="1">
    <source>
        <dbReference type="EMBL" id="MCU6676724.1"/>
    </source>
</evidence>
<dbReference type="InterPro" id="IPR020955">
    <property type="entry name" value="Uncharacterised_Atu4866"/>
</dbReference>
<proteinExistence type="predicted"/>
<gene>
    <name evidence="1" type="ORF">M8318_03470</name>
</gene>
<dbReference type="RefSeq" id="WP_204231783.1">
    <property type="nucleotide sequence ID" value="NZ_JAMHKS010000063.1"/>
</dbReference>
<dbReference type="InterPro" id="IPR038646">
    <property type="entry name" value="Atu4866-like_sf"/>
</dbReference>
<name>A0ABT2R770_9ENTR</name>
<dbReference type="Gene3D" id="2.40.128.290">
    <property type="entry name" value="Uncharacterised protein Atu4866, PF11512"/>
    <property type="match status" value="1"/>
</dbReference>
<dbReference type="Pfam" id="PF11512">
    <property type="entry name" value="Atu4866"/>
    <property type="match status" value="1"/>
</dbReference>
<dbReference type="Proteomes" id="UP001062027">
    <property type="component" value="Unassembled WGS sequence"/>
</dbReference>
<evidence type="ECO:0000313" key="2">
    <source>
        <dbReference type="Proteomes" id="UP001062027"/>
    </source>
</evidence>
<organism evidence="1 2">
    <name type="scientific">Leclercia tamurae</name>
    <dbReference type="NCBI Taxonomy" id="2926467"/>
    <lineage>
        <taxon>Bacteria</taxon>
        <taxon>Pseudomonadati</taxon>
        <taxon>Pseudomonadota</taxon>
        <taxon>Gammaproteobacteria</taxon>
        <taxon>Enterobacterales</taxon>
        <taxon>Enterobacteriaceae</taxon>
        <taxon>Leclercia</taxon>
    </lineage>
</organism>
<sequence length="81" mass="9400">MTEQHIYTGLWITEDGFIRHELLPEGRYDEARGTQSSAYQGDYDIRGNRIYYQDDTGFTADGVFVSTDELHHAGMVLFRHK</sequence>
<protein>
    <submittedName>
        <fullName evidence="1">Atu4866 domain-containing protein</fullName>
    </submittedName>
</protein>
<comment type="caution">
    <text evidence="1">The sequence shown here is derived from an EMBL/GenBank/DDBJ whole genome shotgun (WGS) entry which is preliminary data.</text>
</comment>